<sequence length="98" mass="11241">MLEQAVVDSGDSKIHPSSISWLFWNMKEFAKPHFFIILLVEFRSEVFSVVFLYDSFGTIKKNCIVRDLKDFCPLLRQGIGISIPINATARWNPLHGNV</sequence>
<accession>A0A8X6X0F7</accession>
<name>A0A8X6X0F7_9ARAC</name>
<proteinExistence type="predicted"/>
<reference evidence="1" key="1">
    <citation type="submission" date="2020-08" db="EMBL/GenBank/DDBJ databases">
        <title>Multicomponent nature underlies the extraordinary mechanical properties of spider dragline silk.</title>
        <authorList>
            <person name="Kono N."/>
            <person name="Nakamura H."/>
            <person name="Mori M."/>
            <person name="Yoshida Y."/>
            <person name="Ohtoshi R."/>
            <person name="Malay A.D."/>
            <person name="Moran D.A.P."/>
            <person name="Tomita M."/>
            <person name="Numata K."/>
            <person name="Arakawa K."/>
        </authorList>
    </citation>
    <scope>NUCLEOTIDE SEQUENCE</scope>
</reference>
<comment type="caution">
    <text evidence="1">The sequence shown here is derived from an EMBL/GenBank/DDBJ whole genome shotgun (WGS) entry which is preliminary data.</text>
</comment>
<dbReference type="AlphaFoldDB" id="A0A8X6X0F7"/>
<dbReference type="Proteomes" id="UP000886998">
    <property type="component" value="Unassembled WGS sequence"/>
</dbReference>
<evidence type="ECO:0000313" key="1">
    <source>
        <dbReference type="EMBL" id="GFY44683.1"/>
    </source>
</evidence>
<protein>
    <submittedName>
        <fullName evidence="1">Uncharacterized protein</fullName>
    </submittedName>
</protein>
<keyword evidence="2" id="KW-1185">Reference proteome</keyword>
<gene>
    <name evidence="1" type="ORF">TNIN_351461</name>
</gene>
<dbReference type="EMBL" id="BMAV01004370">
    <property type="protein sequence ID" value="GFY44683.1"/>
    <property type="molecule type" value="Genomic_DNA"/>
</dbReference>
<evidence type="ECO:0000313" key="2">
    <source>
        <dbReference type="Proteomes" id="UP000886998"/>
    </source>
</evidence>
<organism evidence="1 2">
    <name type="scientific">Trichonephila inaurata madagascariensis</name>
    <dbReference type="NCBI Taxonomy" id="2747483"/>
    <lineage>
        <taxon>Eukaryota</taxon>
        <taxon>Metazoa</taxon>
        <taxon>Ecdysozoa</taxon>
        <taxon>Arthropoda</taxon>
        <taxon>Chelicerata</taxon>
        <taxon>Arachnida</taxon>
        <taxon>Araneae</taxon>
        <taxon>Araneomorphae</taxon>
        <taxon>Entelegynae</taxon>
        <taxon>Araneoidea</taxon>
        <taxon>Nephilidae</taxon>
        <taxon>Trichonephila</taxon>
        <taxon>Trichonephila inaurata</taxon>
    </lineage>
</organism>